<dbReference type="Gene3D" id="3.20.20.120">
    <property type="entry name" value="Enolase-like C-terminal domain"/>
    <property type="match status" value="1"/>
</dbReference>
<comment type="caution">
    <text evidence="4">The sequence shown here is derived from an EMBL/GenBank/DDBJ whole genome shotgun (WGS) entry which is preliminary data.</text>
</comment>
<dbReference type="InterPro" id="IPR036849">
    <property type="entry name" value="Enolase-like_C_sf"/>
</dbReference>
<dbReference type="Pfam" id="PF02746">
    <property type="entry name" value="MR_MLE_N"/>
    <property type="match status" value="1"/>
</dbReference>
<organism evidence="4 5">
    <name type="scientific">Candidatus Enterocloster excrementipullorum</name>
    <dbReference type="NCBI Taxonomy" id="2838559"/>
    <lineage>
        <taxon>Bacteria</taxon>
        <taxon>Bacillati</taxon>
        <taxon>Bacillota</taxon>
        <taxon>Clostridia</taxon>
        <taxon>Lachnospirales</taxon>
        <taxon>Lachnospiraceae</taxon>
        <taxon>Enterocloster</taxon>
    </lineage>
</organism>
<accession>A0A9D2N059</accession>
<dbReference type="SFLD" id="SFLDS00001">
    <property type="entry name" value="Enolase"/>
    <property type="match status" value="1"/>
</dbReference>
<keyword evidence="2 4" id="KW-0456">Lyase</keyword>
<evidence type="ECO:0000313" key="4">
    <source>
        <dbReference type="EMBL" id="HJC05492.1"/>
    </source>
</evidence>
<evidence type="ECO:0000256" key="2">
    <source>
        <dbReference type="ARBA" id="ARBA00023239"/>
    </source>
</evidence>
<dbReference type="InterPro" id="IPR018110">
    <property type="entry name" value="Mandel_Rmase/mucon_lact_enz_CS"/>
</dbReference>
<name>A0A9D2N059_9FIRM</name>
<reference evidence="4" key="2">
    <citation type="submission" date="2021-04" db="EMBL/GenBank/DDBJ databases">
        <authorList>
            <person name="Gilroy R."/>
        </authorList>
    </citation>
    <scope>NUCLEOTIDE SEQUENCE</scope>
    <source>
        <strain evidence="4">CHK180-15479</strain>
    </source>
</reference>
<protein>
    <submittedName>
        <fullName evidence="4">Galactonate dehydratase</fullName>
        <ecNumber evidence="4">4.2.1.6</ecNumber>
    </submittedName>
</protein>
<dbReference type="SFLD" id="SFLDG00179">
    <property type="entry name" value="mandelate_racemase"/>
    <property type="match status" value="1"/>
</dbReference>
<evidence type="ECO:0000313" key="5">
    <source>
        <dbReference type="Proteomes" id="UP000823910"/>
    </source>
</evidence>
<dbReference type="SMART" id="SM00922">
    <property type="entry name" value="MR_MLE"/>
    <property type="match status" value="1"/>
</dbReference>
<dbReference type="AlphaFoldDB" id="A0A9D2N059"/>
<gene>
    <name evidence="4" type="primary">dgoD</name>
    <name evidence="4" type="ORF">H9704_04980</name>
</gene>
<proteinExistence type="predicted"/>
<reference evidence="4" key="1">
    <citation type="journal article" date="2021" name="PeerJ">
        <title>Extensive microbial diversity within the chicken gut microbiome revealed by metagenomics and culture.</title>
        <authorList>
            <person name="Gilroy R."/>
            <person name="Ravi A."/>
            <person name="Getino M."/>
            <person name="Pursley I."/>
            <person name="Horton D.L."/>
            <person name="Alikhan N.F."/>
            <person name="Baker D."/>
            <person name="Gharbi K."/>
            <person name="Hall N."/>
            <person name="Watson M."/>
            <person name="Adriaenssens E.M."/>
            <person name="Foster-Nyarko E."/>
            <person name="Jarju S."/>
            <person name="Secka A."/>
            <person name="Antonio M."/>
            <person name="Oren A."/>
            <person name="Chaudhuri R.R."/>
            <person name="La Ragione R."/>
            <person name="Hildebrand F."/>
            <person name="Pallen M.J."/>
        </authorList>
    </citation>
    <scope>NUCLEOTIDE SEQUENCE</scope>
    <source>
        <strain evidence="4">CHK180-15479</strain>
    </source>
</reference>
<dbReference type="InterPro" id="IPR013342">
    <property type="entry name" value="Mandelate_racemase_C"/>
</dbReference>
<dbReference type="InterPro" id="IPR029017">
    <property type="entry name" value="Enolase-like_N"/>
</dbReference>
<dbReference type="Proteomes" id="UP000823910">
    <property type="component" value="Unassembled WGS sequence"/>
</dbReference>
<dbReference type="SUPFAM" id="SSF54826">
    <property type="entry name" value="Enolase N-terminal domain-like"/>
    <property type="match status" value="1"/>
</dbReference>
<dbReference type="Pfam" id="PF13378">
    <property type="entry name" value="MR_MLE_C"/>
    <property type="match status" value="1"/>
</dbReference>
<dbReference type="InterPro" id="IPR034593">
    <property type="entry name" value="DgoD-like"/>
</dbReference>
<evidence type="ECO:0000256" key="1">
    <source>
        <dbReference type="ARBA" id="ARBA00022723"/>
    </source>
</evidence>
<feature type="domain" description="Mandelate racemase/muconate lactonizing enzyme C-terminal" evidence="3">
    <location>
        <begin position="123"/>
        <end position="235"/>
    </location>
</feature>
<dbReference type="CDD" id="cd03316">
    <property type="entry name" value="MR_like"/>
    <property type="match status" value="1"/>
</dbReference>
<keyword evidence="1" id="KW-0479">Metal-binding</keyword>
<dbReference type="GO" id="GO:0046872">
    <property type="term" value="F:metal ion binding"/>
    <property type="evidence" value="ECO:0007669"/>
    <property type="project" value="UniProtKB-KW"/>
</dbReference>
<dbReference type="SUPFAM" id="SSF51604">
    <property type="entry name" value="Enolase C-terminal domain-like"/>
    <property type="match status" value="1"/>
</dbReference>
<dbReference type="EC" id="4.2.1.6" evidence="4"/>
<sequence>MKITDLTTVPAGKYLFIQIHTDEGITGIGEIGSWGFIDGTVGVLEKFRQYLIGQDPFRIEHHWQYMYRSMYFRGSIIMSAISAIDIALWDIKGKALGVPVYELLGGKCRDKVRSYGAVFQFTPEDMAKGCLELKEQGFTAARLMITGDARQRTTGIQEDIYNRKVQSYVDKVAACREAVGDDFDFCLEVHRSMNPAEAVAFGRSVEQYRPLFLEDPIPPDQVDVMAQVASQVAVPIATGERAISIQEMEQIMGKKAARYVRPDVCALGGISPCKKVAAMAEANYVGIVPHNPLGPVSTAACLQLDACIPNFTIQEFPSFYLSGGESAMLKEPLQVENGYIRIPDGPGIGIELAEDITEKFPPKQRSINAQISYDGSVRDL</sequence>
<dbReference type="GO" id="GO:0009063">
    <property type="term" value="P:amino acid catabolic process"/>
    <property type="evidence" value="ECO:0007669"/>
    <property type="project" value="InterPro"/>
</dbReference>
<dbReference type="InterPro" id="IPR029065">
    <property type="entry name" value="Enolase_C-like"/>
</dbReference>
<dbReference type="InterPro" id="IPR013341">
    <property type="entry name" value="Mandelate_racemase_N_dom"/>
</dbReference>
<dbReference type="PANTHER" id="PTHR48080">
    <property type="entry name" value="D-GALACTONATE DEHYDRATASE-RELATED"/>
    <property type="match status" value="1"/>
</dbReference>
<dbReference type="NCBIfam" id="NF010624">
    <property type="entry name" value="PRK14017.1"/>
    <property type="match status" value="1"/>
</dbReference>
<dbReference type="PANTHER" id="PTHR48080:SF2">
    <property type="entry name" value="D-GALACTONATE DEHYDRATASE"/>
    <property type="match status" value="1"/>
</dbReference>
<evidence type="ECO:0000259" key="3">
    <source>
        <dbReference type="SMART" id="SM00922"/>
    </source>
</evidence>
<dbReference type="GO" id="GO:0008869">
    <property type="term" value="F:galactonate dehydratase activity"/>
    <property type="evidence" value="ECO:0007669"/>
    <property type="project" value="UniProtKB-EC"/>
</dbReference>
<dbReference type="Gene3D" id="3.30.390.10">
    <property type="entry name" value="Enolase-like, N-terminal domain"/>
    <property type="match status" value="1"/>
</dbReference>
<dbReference type="PROSITE" id="PS00908">
    <property type="entry name" value="MR_MLE_1"/>
    <property type="match status" value="1"/>
</dbReference>
<dbReference type="EMBL" id="DWWT01000020">
    <property type="protein sequence ID" value="HJC05492.1"/>
    <property type="molecule type" value="Genomic_DNA"/>
</dbReference>